<keyword evidence="1" id="KW-0812">Transmembrane</keyword>
<gene>
    <name evidence="2" type="ORF">FRZ00_03540</name>
</gene>
<feature type="transmembrane region" description="Helical" evidence="1">
    <location>
        <begin position="24"/>
        <end position="44"/>
    </location>
</feature>
<keyword evidence="3" id="KW-1185">Reference proteome</keyword>
<accession>A0A5N5WE53</accession>
<evidence type="ECO:0000313" key="2">
    <source>
        <dbReference type="EMBL" id="KAB7851205.1"/>
    </source>
</evidence>
<reference evidence="2 3" key="1">
    <citation type="journal article" date="2019" name="Microb. Cell Fact.">
        <title>Exploring novel herbicidin analogues by transcriptional regulator overexpression and MS/MS molecular networking.</title>
        <authorList>
            <person name="Shi Y."/>
            <person name="Gu R."/>
            <person name="Li Y."/>
            <person name="Wang X."/>
            <person name="Ren W."/>
            <person name="Li X."/>
            <person name="Wang L."/>
            <person name="Xie Y."/>
            <person name="Hong B."/>
        </authorList>
    </citation>
    <scope>NUCLEOTIDE SEQUENCE [LARGE SCALE GENOMIC DNA]</scope>
    <source>
        <strain evidence="2 3">US-43</strain>
    </source>
</reference>
<sequence>MIMAVTAQVLRSEWTKIKSVRSTVWTLGTGVVVTVALGALISALAKNDYENLSPRDRFTFDPTFISFAGMGLGQLALIVFGVLVVANEYSTGMIRTSLAAVPQRGVFLFGKIAIATALALVVGMITSFLTFFVGQAMLGDRGAHLGDPGVLRAVVGGGLYMTLITMFSMGVAAMLRSPMLSLGVLMPFFFLISSILANVSATKKVGEYLPDKAGQKVMQVVLVDDDAPYGPWGGFAIMVLWVVAALVGGYAVLKKRDA</sequence>
<proteinExistence type="predicted"/>
<dbReference type="Pfam" id="PF12730">
    <property type="entry name" value="ABC2_membrane_4"/>
    <property type="match status" value="1"/>
</dbReference>
<feature type="transmembrane region" description="Helical" evidence="1">
    <location>
        <begin position="64"/>
        <end position="86"/>
    </location>
</feature>
<keyword evidence="1" id="KW-1133">Transmembrane helix</keyword>
<comment type="caution">
    <text evidence="2">The sequence shown here is derived from an EMBL/GenBank/DDBJ whole genome shotgun (WGS) entry which is preliminary data.</text>
</comment>
<dbReference type="EMBL" id="VOKX01000007">
    <property type="protein sequence ID" value="KAB7851205.1"/>
    <property type="molecule type" value="Genomic_DNA"/>
</dbReference>
<dbReference type="Proteomes" id="UP000327000">
    <property type="component" value="Unassembled WGS sequence"/>
</dbReference>
<dbReference type="GO" id="GO:0005886">
    <property type="term" value="C:plasma membrane"/>
    <property type="evidence" value="ECO:0007669"/>
    <property type="project" value="UniProtKB-SubCell"/>
</dbReference>
<evidence type="ECO:0000256" key="1">
    <source>
        <dbReference type="SAM" id="Phobius"/>
    </source>
</evidence>
<dbReference type="GO" id="GO:0140359">
    <property type="term" value="F:ABC-type transporter activity"/>
    <property type="evidence" value="ECO:0007669"/>
    <property type="project" value="InterPro"/>
</dbReference>
<keyword evidence="1" id="KW-0472">Membrane</keyword>
<dbReference type="OrthoDB" id="3297477at2"/>
<feature type="transmembrane region" description="Helical" evidence="1">
    <location>
        <begin position="232"/>
        <end position="253"/>
    </location>
</feature>
<protein>
    <submittedName>
        <fullName evidence="2">ABC transporter permease</fullName>
    </submittedName>
</protein>
<evidence type="ECO:0000313" key="3">
    <source>
        <dbReference type="Proteomes" id="UP000327000"/>
    </source>
</evidence>
<feature type="transmembrane region" description="Helical" evidence="1">
    <location>
        <begin position="153"/>
        <end position="175"/>
    </location>
</feature>
<dbReference type="PANTHER" id="PTHR37305:SF1">
    <property type="entry name" value="MEMBRANE PROTEIN"/>
    <property type="match status" value="1"/>
</dbReference>
<feature type="transmembrane region" description="Helical" evidence="1">
    <location>
        <begin position="106"/>
        <end position="133"/>
    </location>
</feature>
<organism evidence="2 3">
    <name type="scientific">Streptomyces mobaraensis</name>
    <name type="common">Streptoverticillium mobaraense</name>
    <dbReference type="NCBI Taxonomy" id="35621"/>
    <lineage>
        <taxon>Bacteria</taxon>
        <taxon>Bacillati</taxon>
        <taxon>Actinomycetota</taxon>
        <taxon>Actinomycetes</taxon>
        <taxon>Kitasatosporales</taxon>
        <taxon>Streptomycetaceae</taxon>
        <taxon>Streptomyces</taxon>
    </lineage>
</organism>
<dbReference type="AlphaFoldDB" id="A0A5N5WE53"/>
<name>A0A5N5WE53_STRMB</name>
<dbReference type="PANTHER" id="PTHR37305">
    <property type="entry name" value="INTEGRAL MEMBRANE PROTEIN-RELATED"/>
    <property type="match status" value="1"/>
</dbReference>
<feature type="transmembrane region" description="Helical" evidence="1">
    <location>
        <begin position="182"/>
        <end position="201"/>
    </location>
</feature>